<gene>
    <name evidence="12" type="ORF">BaRGS_00025528</name>
</gene>
<dbReference type="InterPro" id="IPR051363">
    <property type="entry name" value="RLR_Helicase"/>
</dbReference>
<comment type="caution">
    <text evidence="12">The sequence shown here is derived from an EMBL/GenBank/DDBJ whole genome shotgun (WGS) entry which is preliminary data.</text>
</comment>
<dbReference type="InterPro" id="IPR027417">
    <property type="entry name" value="P-loop_NTPase"/>
</dbReference>
<keyword evidence="4" id="KW-0067">ATP-binding</keyword>
<dbReference type="PANTHER" id="PTHR14074:SF16">
    <property type="entry name" value="ANTIVIRAL INNATE IMMUNE RESPONSE RECEPTOR RIG-I"/>
    <property type="match status" value="1"/>
</dbReference>
<evidence type="ECO:0000259" key="9">
    <source>
        <dbReference type="PROSITE" id="PS51192"/>
    </source>
</evidence>
<comment type="catalytic activity">
    <reaction evidence="6">
        <text>ATP + H2O = ADP + phosphate + H(+)</text>
        <dbReference type="Rhea" id="RHEA:13065"/>
        <dbReference type="ChEBI" id="CHEBI:15377"/>
        <dbReference type="ChEBI" id="CHEBI:15378"/>
        <dbReference type="ChEBI" id="CHEBI:30616"/>
        <dbReference type="ChEBI" id="CHEBI:43474"/>
        <dbReference type="ChEBI" id="CHEBI:456216"/>
        <dbReference type="EC" id="3.6.4.13"/>
    </reaction>
    <physiologicalReaction direction="left-to-right" evidence="6">
        <dbReference type="Rhea" id="RHEA:13066"/>
    </physiologicalReaction>
</comment>
<dbReference type="GO" id="GO:0005524">
    <property type="term" value="F:ATP binding"/>
    <property type="evidence" value="ECO:0007669"/>
    <property type="project" value="UniProtKB-KW"/>
</dbReference>
<dbReference type="SMART" id="SM00487">
    <property type="entry name" value="DEXDc"/>
    <property type="match status" value="1"/>
</dbReference>
<dbReference type="Pfam" id="PF11648">
    <property type="entry name" value="RIG-I_C-RD"/>
    <property type="match status" value="1"/>
</dbReference>
<dbReference type="EMBL" id="JACVVK020000230">
    <property type="protein sequence ID" value="KAK7483235.1"/>
    <property type="molecule type" value="Genomic_DNA"/>
</dbReference>
<dbReference type="GO" id="GO:0045087">
    <property type="term" value="P:innate immune response"/>
    <property type="evidence" value="ECO:0007669"/>
    <property type="project" value="UniProtKB-KW"/>
</dbReference>
<dbReference type="Proteomes" id="UP001519460">
    <property type="component" value="Unassembled WGS sequence"/>
</dbReference>
<dbReference type="InterPro" id="IPR001650">
    <property type="entry name" value="Helicase_C-like"/>
</dbReference>
<keyword evidence="5" id="KW-0391">Immunity</keyword>
<evidence type="ECO:0000313" key="12">
    <source>
        <dbReference type="EMBL" id="KAK7483235.1"/>
    </source>
</evidence>
<evidence type="ECO:0000256" key="7">
    <source>
        <dbReference type="SAM" id="Coils"/>
    </source>
</evidence>
<comment type="similarity">
    <text evidence="1">Belongs to the helicase family. RLR subfamily.</text>
</comment>
<dbReference type="InterPro" id="IPR011545">
    <property type="entry name" value="DEAD/DEAH_box_helicase_dom"/>
</dbReference>
<organism evidence="12 13">
    <name type="scientific">Batillaria attramentaria</name>
    <dbReference type="NCBI Taxonomy" id="370345"/>
    <lineage>
        <taxon>Eukaryota</taxon>
        <taxon>Metazoa</taxon>
        <taxon>Spiralia</taxon>
        <taxon>Lophotrochozoa</taxon>
        <taxon>Mollusca</taxon>
        <taxon>Gastropoda</taxon>
        <taxon>Caenogastropoda</taxon>
        <taxon>Sorbeoconcha</taxon>
        <taxon>Cerithioidea</taxon>
        <taxon>Batillariidae</taxon>
        <taxon>Batillaria</taxon>
    </lineage>
</organism>
<feature type="region of interest" description="Disordered" evidence="8">
    <location>
        <begin position="726"/>
        <end position="745"/>
    </location>
</feature>
<dbReference type="InterPro" id="IPR014001">
    <property type="entry name" value="Helicase_ATP-bd"/>
</dbReference>
<dbReference type="Gene3D" id="2.170.150.30">
    <property type="entry name" value="RIG-I-like receptor, C-terminal regulatory domain"/>
    <property type="match status" value="1"/>
</dbReference>
<dbReference type="InterPro" id="IPR021673">
    <property type="entry name" value="RLR_CTR"/>
</dbReference>
<feature type="domain" description="Helicase C-terminal" evidence="10">
    <location>
        <begin position="412"/>
        <end position="599"/>
    </location>
</feature>
<keyword evidence="3" id="KW-0547">Nucleotide-binding</keyword>
<feature type="coiled-coil region" evidence="7">
    <location>
        <begin position="285"/>
        <end position="312"/>
    </location>
</feature>
<reference evidence="12 13" key="1">
    <citation type="journal article" date="2023" name="Sci. Data">
        <title>Genome assembly of the Korean intertidal mud-creeper Batillaria attramentaria.</title>
        <authorList>
            <person name="Patra A.K."/>
            <person name="Ho P.T."/>
            <person name="Jun S."/>
            <person name="Lee S.J."/>
            <person name="Kim Y."/>
            <person name="Won Y.J."/>
        </authorList>
    </citation>
    <scope>NUCLEOTIDE SEQUENCE [LARGE SCALE GENOMIC DNA]</scope>
    <source>
        <strain evidence="12">Wonlab-2016</strain>
    </source>
</reference>
<feature type="compositionally biased region" description="Acidic residues" evidence="8">
    <location>
        <begin position="731"/>
        <end position="745"/>
    </location>
</feature>
<feature type="domain" description="Helicase ATP-binding" evidence="9">
    <location>
        <begin position="68"/>
        <end position="243"/>
    </location>
</feature>
<feature type="domain" description="RLR CTR" evidence="11">
    <location>
        <begin position="595"/>
        <end position="723"/>
    </location>
</feature>
<dbReference type="Gene3D" id="1.20.1320.30">
    <property type="match status" value="1"/>
</dbReference>
<dbReference type="PROSITE" id="PS51192">
    <property type="entry name" value="HELICASE_ATP_BIND_1"/>
    <property type="match status" value="1"/>
</dbReference>
<evidence type="ECO:0000256" key="5">
    <source>
        <dbReference type="ARBA" id="ARBA00022859"/>
    </source>
</evidence>
<accession>A0ABD0K839</accession>
<evidence type="ECO:0000256" key="8">
    <source>
        <dbReference type="SAM" id="MobiDB-lite"/>
    </source>
</evidence>
<dbReference type="Pfam" id="PF00271">
    <property type="entry name" value="Helicase_C"/>
    <property type="match status" value="1"/>
</dbReference>
<dbReference type="InterPro" id="IPR038557">
    <property type="entry name" value="RLR_C_sf"/>
</dbReference>
<dbReference type="GO" id="GO:0003724">
    <property type="term" value="F:RNA helicase activity"/>
    <property type="evidence" value="ECO:0007669"/>
    <property type="project" value="UniProtKB-EC"/>
</dbReference>
<evidence type="ECO:0000256" key="6">
    <source>
        <dbReference type="ARBA" id="ARBA00049390"/>
    </source>
</evidence>
<name>A0ABD0K839_9CAEN</name>
<evidence type="ECO:0000259" key="10">
    <source>
        <dbReference type="PROSITE" id="PS51194"/>
    </source>
</evidence>
<dbReference type="AlphaFoldDB" id="A0ABD0K839"/>
<dbReference type="Pfam" id="PF00270">
    <property type="entry name" value="DEAD"/>
    <property type="match status" value="1"/>
</dbReference>
<dbReference type="Gene3D" id="3.40.50.300">
    <property type="entry name" value="P-loop containing nucleotide triphosphate hydrolases"/>
    <property type="match status" value="2"/>
</dbReference>
<evidence type="ECO:0000313" key="13">
    <source>
        <dbReference type="Proteomes" id="UP001519460"/>
    </source>
</evidence>
<evidence type="ECO:0000256" key="3">
    <source>
        <dbReference type="ARBA" id="ARBA00022741"/>
    </source>
</evidence>
<dbReference type="PANTHER" id="PTHR14074">
    <property type="entry name" value="HELICASE WITH DEATH DOMAIN-RELATED"/>
    <property type="match status" value="1"/>
</dbReference>
<dbReference type="SUPFAM" id="SSF52540">
    <property type="entry name" value="P-loop containing nucleoside triphosphate hydrolases"/>
    <property type="match status" value="2"/>
</dbReference>
<keyword evidence="13" id="KW-1185">Reference proteome</keyword>
<evidence type="ECO:0008006" key="14">
    <source>
        <dbReference type="Google" id="ProtNLM"/>
    </source>
</evidence>
<dbReference type="PROSITE" id="PS51789">
    <property type="entry name" value="RLR_CTR"/>
    <property type="match status" value="1"/>
</dbReference>
<evidence type="ECO:0000256" key="4">
    <source>
        <dbReference type="ARBA" id="ARBA00022840"/>
    </source>
</evidence>
<keyword evidence="7" id="KW-0175">Coiled coil</keyword>
<protein>
    <recommendedName>
        <fullName evidence="14">RNA helicase</fullName>
    </recommendedName>
</protein>
<evidence type="ECO:0000256" key="1">
    <source>
        <dbReference type="ARBA" id="ARBA00006866"/>
    </source>
</evidence>
<dbReference type="PROSITE" id="PS51194">
    <property type="entry name" value="HELICASE_CTER"/>
    <property type="match status" value="1"/>
</dbReference>
<evidence type="ECO:0000259" key="11">
    <source>
        <dbReference type="PROSITE" id="PS51789"/>
    </source>
</evidence>
<proteinExistence type="inferred from homology"/>
<sequence length="745" mass="85537">MLAVSAVDVSVQAALLFTNFYRSFRLIESEKQQKSAKPQRYDEDVAVPPKEHHRPKEFTLRKYQMELAAPALEGRNTIICAPTGSGKTRVALHIVRQHLQVRDEGGERKVVFLARTGPLVAQQFKTFRKWLPEFPAVLVTGESEHSQNLHGLMPTYKILVLTPKILENHLTPDKIPSLEAFSLIIFDECHHTRKGEPYNSVMKSYLKSKKKGQRMPQIVGLTASIGVEKATTVEKAKDSILGVMGNLDVMKISTVKENVQELRDTVPRPEEMLVDLIPRDGDDISNKINNIMMKLEEQLTKSEARVDDKEIEEVRKILARRPGDRREQKYGQWAVALRNQAYNEALDVHDLTRPQDVLDYLQQKFLFQRTYKPPEVDTITLEKRVLGYLTDLEKMLERDQSPNPNLDTLALTIMQHLMDKEGEESHIIIFVRTRATCQALCNWMNSRDVDEILRQLNAMPFTGSGAHQDQGGMTQNMQESVIEKFRSGEVKLIVSTSVGEEGIDIPECNLTIKYNHVGNEVTTVQTRGRSRKRGGQSVLLAMPRIIMQERVNRQREQYMIQAIQLISNMRERDISKRIVEVQKKTLEAEEIEEVVRKVKKLPRRKGNFSLACCQCYKVRVDGSQIRKIQDAHRVIVGNSLKDKVTVHTGSTTRCFDEMEFRGSVICRCKNRLGQLLIYKGVRFMTLGLKYWVVMDDRENPSTYKKWKDMPYAIEELSAEDIKEQLRTSGYDIDEDEEAADEDSDY</sequence>
<evidence type="ECO:0000256" key="2">
    <source>
        <dbReference type="ARBA" id="ARBA00022588"/>
    </source>
</evidence>
<keyword evidence="2" id="KW-0399">Innate immunity</keyword>
<dbReference type="SMART" id="SM00490">
    <property type="entry name" value="HELICc"/>
    <property type="match status" value="1"/>
</dbReference>